<feature type="compositionally biased region" description="Basic and acidic residues" evidence="9">
    <location>
        <begin position="616"/>
        <end position="629"/>
    </location>
</feature>
<evidence type="ECO:0000256" key="2">
    <source>
        <dbReference type="ARBA" id="ARBA00022448"/>
    </source>
</evidence>
<dbReference type="InterPro" id="IPR038770">
    <property type="entry name" value="Na+/solute_symporter_sf"/>
</dbReference>
<dbReference type="GO" id="GO:0005886">
    <property type="term" value="C:plasma membrane"/>
    <property type="evidence" value="ECO:0007669"/>
    <property type="project" value="UniProtKB-SubCell"/>
</dbReference>
<feature type="transmembrane region" description="Helical" evidence="10">
    <location>
        <begin position="281"/>
        <end position="301"/>
    </location>
</feature>
<evidence type="ECO:0000256" key="5">
    <source>
        <dbReference type="ARBA" id="ARBA00022692"/>
    </source>
</evidence>
<keyword evidence="6 10" id="KW-1133">Transmembrane helix</keyword>
<evidence type="ECO:0000256" key="6">
    <source>
        <dbReference type="ARBA" id="ARBA00022989"/>
    </source>
</evidence>
<dbReference type="InterPro" id="IPR003148">
    <property type="entry name" value="RCK_N"/>
</dbReference>
<feature type="transmembrane region" description="Helical" evidence="10">
    <location>
        <begin position="37"/>
        <end position="55"/>
    </location>
</feature>
<dbReference type="InterPro" id="IPR006153">
    <property type="entry name" value="Cation/H_exchanger_TM"/>
</dbReference>
<gene>
    <name evidence="13" type="ORF">E4191_13460</name>
</gene>
<dbReference type="GO" id="GO:0015297">
    <property type="term" value="F:antiporter activity"/>
    <property type="evidence" value="ECO:0007669"/>
    <property type="project" value="UniProtKB-KW"/>
</dbReference>
<feature type="region of interest" description="Disordered" evidence="9">
    <location>
        <begin position="597"/>
        <end position="629"/>
    </location>
</feature>
<evidence type="ECO:0000259" key="11">
    <source>
        <dbReference type="Pfam" id="PF00999"/>
    </source>
</evidence>
<keyword evidence="2" id="KW-0813">Transport</keyword>
<feature type="compositionally biased region" description="Low complexity" evidence="9">
    <location>
        <begin position="605"/>
        <end position="615"/>
    </location>
</feature>
<dbReference type="PANTHER" id="PTHR32507">
    <property type="entry name" value="NA(+)/H(+) ANTIPORTER 1"/>
    <property type="match status" value="1"/>
</dbReference>
<proteinExistence type="predicted"/>
<keyword evidence="8 10" id="KW-0472">Membrane</keyword>
<feature type="transmembrane region" description="Helical" evidence="10">
    <location>
        <begin position="339"/>
        <end position="358"/>
    </location>
</feature>
<organism evidence="13 14">
    <name type="scientific">Paracoccus liaowanqingii</name>
    <dbReference type="NCBI Taxonomy" id="2560053"/>
    <lineage>
        <taxon>Bacteria</taxon>
        <taxon>Pseudomonadati</taxon>
        <taxon>Pseudomonadota</taxon>
        <taxon>Alphaproteobacteria</taxon>
        <taxon>Rhodobacterales</taxon>
        <taxon>Paracoccaceae</taxon>
        <taxon>Paracoccus</taxon>
    </lineage>
</organism>
<dbReference type="Proteomes" id="UP000296374">
    <property type="component" value="Chromosome"/>
</dbReference>
<dbReference type="KEGG" id="plia:E4191_13460"/>
<feature type="transmembrane region" description="Helical" evidence="10">
    <location>
        <begin position="67"/>
        <end position="86"/>
    </location>
</feature>
<feature type="domain" description="Cation/H+ exchanger transmembrane" evidence="11">
    <location>
        <begin position="27"/>
        <end position="396"/>
    </location>
</feature>
<dbReference type="GO" id="GO:1902600">
    <property type="term" value="P:proton transmembrane transport"/>
    <property type="evidence" value="ECO:0007669"/>
    <property type="project" value="InterPro"/>
</dbReference>
<dbReference type="Pfam" id="PF00999">
    <property type="entry name" value="Na_H_Exchanger"/>
    <property type="match status" value="1"/>
</dbReference>
<dbReference type="Gene3D" id="1.20.1530.20">
    <property type="match status" value="1"/>
</dbReference>
<feature type="transmembrane region" description="Helical" evidence="10">
    <location>
        <begin position="12"/>
        <end position="30"/>
    </location>
</feature>
<reference evidence="14" key="1">
    <citation type="submission" date="2019-03" db="EMBL/GenBank/DDBJ databases">
        <authorList>
            <person name="Li J."/>
        </authorList>
    </citation>
    <scope>NUCLEOTIDE SEQUENCE [LARGE SCALE GENOMIC DNA]</scope>
    <source>
        <strain evidence="14">2251</strain>
    </source>
</reference>
<dbReference type="SUPFAM" id="SSF51735">
    <property type="entry name" value="NAD(P)-binding Rossmann-fold domains"/>
    <property type="match status" value="1"/>
</dbReference>
<feature type="domain" description="RCK N-terminal" evidence="12">
    <location>
        <begin position="409"/>
        <end position="490"/>
    </location>
</feature>
<evidence type="ECO:0000256" key="7">
    <source>
        <dbReference type="ARBA" id="ARBA00023065"/>
    </source>
</evidence>
<protein>
    <submittedName>
        <fullName evidence="13">Sodium:proton antiporter</fullName>
    </submittedName>
</protein>
<evidence type="ECO:0000256" key="1">
    <source>
        <dbReference type="ARBA" id="ARBA00004651"/>
    </source>
</evidence>
<dbReference type="Pfam" id="PF02254">
    <property type="entry name" value="TrkA_N"/>
    <property type="match status" value="1"/>
</dbReference>
<dbReference type="GO" id="GO:0006813">
    <property type="term" value="P:potassium ion transport"/>
    <property type="evidence" value="ECO:0007669"/>
    <property type="project" value="InterPro"/>
</dbReference>
<feature type="transmembrane region" description="Helical" evidence="10">
    <location>
        <begin position="124"/>
        <end position="144"/>
    </location>
</feature>
<feature type="transmembrane region" description="Helical" evidence="10">
    <location>
        <begin position="252"/>
        <end position="269"/>
    </location>
</feature>
<feature type="transmembrane region" description="Helical" evidence="10">
    <location>
        <begin position="188"/>
        <end position="208"/>
    </location>
</feature>
<comment type="subcellular location">
    <subcellularLocation>
        <location evidence="1">Cell membrane</location>
        <topology evidence="1">Multi-pass membrane protein</topology>
    </subcellularLocation>
</comment>
<sequence>MDREMVPGLSPVQVVALVGVLGVGAQWLAWRFKLPAIVLMLGIGLLVGPVFGLFLPDRDLGPIYRPLIAVAVAIILFEGGLTLDYGRLGDSRSPVQRLVYLGAPLGWALSALVLWLAVGLSWQSAAVFGGVMVVTGPTVIAPMLRQARLRARPAQILQWEAIVNDPIGVLIAVLVLEVVLVLETGLSVGAAAWLIGSGIGFAAALGWAAGRFMALAFTRAWVPEYMKVPVLFVGVIAVFAATDSVLHETGLLAVTIMGMVLANAKLSSYAELHRFKEHATILLVSGVFVLMAASLDFATLGELTWRAALFVIFTVALARPLQVLIPLIGTKLPMNERWLIALTGPRGVVMVAVSGLFGDKLVEAGIADGAALAPLAFIIVLSTVVIHGFTLAPLARRLGLSGADRPGLLLVGGSPFAVALAQALKKAGVDTLVADTNRQHLTKARQAGIPTYYGDILGETAEHQVEFIAYPAVLAASDNDAYNTLVATDLGPHLGRDAVWQISRERDHARHALPAQLGGQRLEGRPTFQIANQRLAEGWTLRSTRLTEEYDMEDWAADRPGAEPFAVVSKTGSLRFATEGTPVTLAAGDWITAFLPPEQSRAEDAPAPEIAAEAADVARDHREKGETTS</sequence>
<feature type="transmembrane region" description="Helical" evidence="10">
    <location>
        <begin position="156"/>
        <end position="182"/>
    </location>
</feature>
<dbReference type="InterPro" id="IPR036291">
    <property type="entry name" value="NAD(P)-bd_dom_sf"/>
</dbReference>
<evidence type="ECO:0000313" key="13">
    <source>
        <dbReference type="EMBL" id="QBX35588.1"/>
    </source>
</evidence>
<feature type="transmembrane region" description="Helical" evidence="10">
    <location>
        <begin position="228"/>
        <end position="246"/>
    </location>
</feature>
<evidence type="ECO:0000256" key="3">
    <source>
        <dbReference type="ARBA" id="ARBA00022449"/>
    </source>
</evidence>
<dbReference type="PANTHER" id="PTHR32507:SF0">
    <property type="entry name" value="NA(+)_H(+) ANTIPORTER 2-RELATED"/>
    <property type="match status" value="1"/>
</dbReference>
<name>A0A4P7HMT2_9RHOB</name>
<dbReference type="RefSeq" id="WP_135313855.1">
    <property type="nucleotide sequence ID" value="NZ_CP038439.1"/>
</dbReference>
<evidence type="ECO:0000256" key="8">
    <source>
        <dbReference type="ARBA" id="ARBA00023136"/>
    </source>
</evidence>
<evidence type="ECO:0000259" key="12">
    <source>
        <dbReference type="Pfam" id="PF02254"/>
    </source>
</evidence>
<keyword evidence="5 10" id="KW-0812">Transmembrane</keyword>
<keyword evidence="4" id="KW-1003">Cell membrane</keyword>
<evidence type="ECO:0000313" key="14">
    <source>
        <dbReference type="Proteomes" id="UP000296374"/>
    </source>
</evidence>
<feature type="transmembrane region" description="Helical" evidence="10">
    <location>
        <begin position="370"/>
        <end position="395"/>
    </location>
</feature>
<accession>A0A4P7HMT2</accession>
<keyword evidence="3" id="KW-0050">Antiport</keyword>
<evidence type="ECO:0000256" key="10">
    <source>
        <dbReference type="SAM" id="Phobius"/>
    </source>
</evidence>
<feature type="transmembrane region" description="Helical" evidence="10">
    <location>
        <begin position="307"/>
        <end position="327"/>
    </location>
</feature>
<evidence type="ECO:0000256" key="9">
    <source>
        <dbReference type="SAM" id="MobiDB-lite"/>
    </source>
</evidence>
<dbReference type="EMBL" id="CP038439">
    <property type="protein sequence ID" value="QBX35588.1"/>
    <property type="molecule type" value="Genomic_DNA"/>
</dbReference>
<feature type="transmembrane region" description="Helical" evidence="10">
    <location>
        <begin position="98"/>
        <end position="118"/>
    </location>
</feature>
<evidence type="ECO:0000256" key="4">
    <source>
        <dbReference type="ARBA" id="ARBA00022475"/>
    </source>
</evidence>
<keyword evidence="7" id="KW-0406">Ion transport</keyword>
<dbReference type="AlphaFoldDB" id="A0A4P7HMT2"/>